<dbReference type="InterPro" id="IPR053206">
    <property type="entry name" value="Dimeric_xanthone_biosynth"/>
</dbReference>
<dbReference type="PANTHER" id="PTHR38048:SF1">
    <property type="entry name" value="HEMERYTHRIN-LIKE DOMAIN-CONTAINING PROTEIN"/>
    <property type="match status" value="1"/>
</dbReference>
<feature type="domain" description="Hemerythrin-like" evidence="3">
    <location>
        <begin position="143"/>
        <end position="274"/>
    </location>
</feature>
<evidence type="ECO:0000256" key="1">
    <source>
        <dbReference type="SAM" id="MobiDB-lite"/>
    </source>
</evidence>
<reference evidence="4" key="1">
    <citation type="submission" date="2020-10" db="EMBL/GenBank/DDBJ databases">
        <authorList>
            <person name="Kusch S."/>
        </authorList>
    </citation>
    <scope>NUCLEOTIDE SEQUENCE</scope>
    <source>
        <strain evidence="4">SwB9</strain>
    </source>
</reference>
<dbReference type="CDD" id="cd12108">
    <property type="entry name" value="Hr-like"/>
    <property type="match status" value="1"/>
</dbReference>
<accession>A0A8H2ZKH4</accession>
<evidence type="ECO:0000313" key="5">
    <source>
        <dbReference type="Proteomes" id="UP000624404"/>
    </source>
</evidence>
<keyword evidence="5" id="KW-1185">Reference proteome</keyword>
<comment type="caution">
    <text evidence="4">The sequence shown here is derived from an EMBL/GenBank/DDBJ whole genome shotgun (WGS) entry which is preliminary data.</text>
</comment>
<keyword evidence="2" id="KW-0732">Signal</keyword>
<sequence length="294" mass="34210">MRRLLSIRSLSLFTTVRLASLVTSPVSGNFYTCAIRTLGYSRNWVVVVDKSLVAVKISNLRFSQIRIAKMSSSGVDANANANEHETIDRLEESTSKPAENLEKKDEKEETLKEIPKEEEKEEKKEEALPELSAADFKIYNSMADHMDLFHNHFRHTWTILHKATTNNQRPRNLTIRQFIQAGLSFLSSLEMHHGIEEQHIFPVLARKMPEFRAGKNAAELLRQHREIHQGMDIMQEYLEKCRDGETELNLKVLGEKMNSFGEVLWKHLDQEVETLGAENMRRYWSKDEMRRMPR</sequence>
<gene>
    <name evidence="4" type="ORF">SCLTRI_LOCUS246</name>
</gene>
<evidence type="ECO:0000313" key="4">
    <source>
        <dbReference type="EMBL" id="CAD6439501.1"/>
    </source>
</evidence>
<dbReference type="Pfam" id="PF01814">
    <property type="entry name" value="Hemerythrin"/>
    <property type="match status" value="1"/>
</dbReference>
<dbReference type="Proteomes" id="UP000624404">
    <property type="component" value="Unassembled WGS sequence"/>
</dbReference>
<protein>
    <submittedName>
        <fullName evidence="4">78367dc0-c062-48f0-a032-4d7a7f8bb06f</fullName>
    </submittedName>
</protein>
<dbReference type="Gene3D" id="1.20.120.520">
    <property type="entry name" value="nmb1532 protein domain like"/>
    <property type="match status" value="1"/>
</dbReference>
<dbReference type="EMBL" id="CAJHIA010000002">
    <property type="protein sequence ID" value="CAD6439501.1"/>
    <property type="molecule type" value="Genomic_DNA"/>
</dbReference>
<evidence type="ECO:0000259" key="3">
    <source>
        <dbReference type="Pfam" id="PF01814"/>
    </source>
</evidence>
<dbReference type="OrthoDB" id="10044044at2759"/>
<evidence type="ECO:0000256" key="2">
    <source>
        <dbReference type="SAM" id="SignalP"/>
    </source>
</evidence>
<feature type="compositionally biased region" description="Basic and acidic residues" evidence="1">
    <location>
        <begin position="82"/>
        <end position="127"/>
    </location>
</feature>
<dbReference type="AlphaFoldDB" id="A0A8H2ZKH4"/>
<name>A0A8H2ZKH4_9HELO</name>
<dbReference type="PANTHER" id="PTHR38048">
    <property type="entry name" value="EXPRESSED PROTEIN"/>
    <property type="match status" value="1"/>
</dbReference>
<organism evidence="4 5">
    <name type="scientific">Sclerotinia trifoliorum</name>
    <dbReference type="NCBI Taxonomy" id="28548"/>
    <lineage>
        <taxon>Eukaryota</taxon>
        <taxon>Fungi</taxon>
        <taxon>Dikarya</taxon>
        <taxon>Ascomycota</taxon>
        <taxon>Pezizomycotina</taxon>
        <taxon>Leotiomycetes</taxon>
        <taxon>Helotiales</taxon>
        <taxon>Sclerotiniaceae</taxon>
        <taxon>Sclerotinia</taxon>
    </lineage>
</organism>
<dbReference type="InterPro" id="IPR012312">
    <property type="entry name" value="Hemerythrin-like"/>
</dbReference>
<feature type="signal peptide" evidence="2">
    <location>
        <begin position="1"/>
        <end position="28"/>
    </location>
</feature>
<feature type="chain" id="PRO_5034285819" evidence="2">
    <location>
        <begin position="29"/>
        <end position="294"/>
    </location>
</feature>
<feature type="region of interest" description="Disordered" evidence="1">
    <location>
        <begin position="79"/>
        <end position="127"/>
    </location>
</feature>
<proteinExistence type="predicted"/>